<evidence type="ECO:0000313" key="2">
    <source>
        <dbReference type="EMBL" id="RYP03660.1"/>
    </source>
</evidence>
<dbReference type="AlphaFoldDB" id="A0A4Q4TDW3"/>
<feature type="compositionally biased region" description="Basic and acidic residues" evidence="1">
    <location>
        <begin position="106"/>
        <end position="127"/>
    </location>
</feature>
<protein>
    <submittedName>
        <fullName evidence="2">Uncharacterized protein</fullName>
    </submittedName>
</protein>
<sequence>MHSSQLVALSPSARPTWHAAPPPNRHLRPRHAALQERVLLRDPTWGAGKDTALARVDDACNSQLATATAGTGGRATVSAAASTPCLASAGRPTTRVTHFSGVQNQPRKEIRGCDRSGRRNYGERGFR</sequence>
<gene>
    <name evidence="2" type="ORF">DL764_004987</name>
</gene>
<evidence type="ECO:0000313" key="3">
    <source>
        <dbReference type="Proteomes" id="UP000293360"/>
    </source>
</evidence>
<organism evidence="2 3">
    <name type="scientific">Monosporascus ibericus</name>
    <dbReference type="NCBI Taxonomy" id="155417"/>
    <lineage>
        <taxon>Eukaryota</taxon>
        <taxon>Fungi</taxon>
        <taxon>Dikarya</taxon>
        <taxon>Ascomycota</taxon>
        <taxon>Pezizomycotina</taxon>
        <taxon>Sordariomycetes</taxon>
        <taxon>Xylariomycetidae</taxon>
        <taxon>Xylariales</taxon>
        <taxon>Xylariales incertae sedis</taxon>
        <taxon>Monosporascus</taxon>
    </lineage>
</organism>
<reference evidence="2 3" key="1">
    <citation type="submission" date="2018-06" db="EMBL/GenBank/DDBJ databases">
        <title>Complete Genomes of Monosporascus.</title>
        <authorList>
            <person name="Robinson A.J."/>
            <person name="Natvig D.O."/>
        </authorList>
    </citation>
    <scope>NUCLEOTIDE SEQUENCE [LARGE SCALE GENOMIC DNA]</scope>
    <source>
        <strain evidence="2 3">CBS 110550</strain>
    </source>
</reference>
<feature type="compositionally biased region" description="Polar residues" evidence="1">
    <location>
        <begin position="96"/>
        <end position="105"/>
    </location>
</feature>
<proteinExistence type="predicted"/>
<evidence type="ECO:0000256" key="1">
    <source>
        <dbReference type="SAM" id="MobiDB-lite"/>
    </source>
</evidence>
<feature type="region of interest" description="Disordered" evidence="1">
    <location>
        <begin position="1"/>
        <end position="29"/>
    </location>
</feature>
<accession>A0A4Q4TDW3</accession>
<comment type="caution">
    <text evidence="2">The sequence shown here is derived from an EMBL/GenBank/DDBJ whole genome shotgun (WGS) entry which is preliminary data.</text>
</comment>
<dbReference type="Proteomes" id="UP000293360">
    <property type="component" value="Unassembled WGS sequence"/>
</dbReference>
<feature type="region of interest" description="Disordered" evidence="1">
    <location>
        <begin position="96"/>
        <end position="127"/>
    </location>
</feature>
<keyword evidence="3" id="KW-1185">Reference proteome</keyword>
<dbReference type="EMBL" id="QJNU01000249">
    <property type="protein sequence ID" value="RYP03660.1"/>
    <property type="molecule type" value="Genomic_DNA"/>
</dbReference>
<name>A0A4Q4TDW3_9PEZI</name>